<keyword evidence="12" id="KW-1015">Disulfide bond</keyword>
<evidence type="ECO:0000256" key="7">
    <source>
        <dbReference type="ARBA" id="ARBA00022490"/>
    </source>
</evidence>
<keyword evidence="11" id="KW-0472">Membrane</keyword>
<dbReference type="AlphaFoldDB" id="A0A914CA38"/>
<evidence type="ECO:0000256" key="15">
    <source>
        <dbReference type="ARBA" id="ARBA00026041"/>
    </source>
</evidence>
<comment type="function">
    <text evidence="1">Component of the sarcoglycan complex, a subcomplex of the dystrophin-glycoprotein complex which forms a link between the F-actin cytoskeleton and the extracellular matrix.</text>
</comment>
<evidence type="ECO:0000256" key="9">
    <source>
        <dbReference type="ARBA" id="ARBA00022968"/>
    </source>
</evidence>
<name>A0A914CA38_9BILA</name>
<keyword evidence="13" id="KW-0325">Glycoprotein</keyword>
<dbReference type="WBParaSite" id="ACRNAN_Path_70.g250.t1">
    <property type="protein sequence ID" value="ACRNAN_Path_70.g250.t1"/>
    <property type="gene ID" value="ACRNAN_Path_70.g250"/>
</dbReference>
<evidence type="ECO:0000256" key="10">
    <source>
        <dbReference type="ARBA" id="ARBA00022989"/>
    </source>
</evidence>
<dbReference type="Proteomes" id="UP000887540">
    <property type="component" value="Unplaced"/>
</dbReference>
<keyword evidence="16" id="KW-1185">Reference proteome</keyword>
<comment type="subunit">
    <text evidence="15">Cross-link to form 2 major subcomplexes: one consisting of SGCB, SGCD and SGCG and the other consisting of SGCB and SGCD. The association between SGCB and SGCG is particularly strong while SGCA is loosely associated with the other sarcoglycans.</text>
</comment>
<comment type="similarity">
    <text evidence="4">Belongs to the sarcoglycan beta/delta/gamma/zeta family.</text>
</comment>
<evidence type="ECO:0000256" key="3">
    <source>
        <dbReference type="ARBA" id="ARBA00004274"/>
    </source>
</evidence>
<keyword evidence="9" id="KW-0735">Signal-anchor</keyword>
<keyword evidence="7" id="KW-0963">Cytoplasm</keyword>
<organism evidence="16 17">
    <name type="scientific">Acrobeloides nanus</name>
    <dbReference type="NCBI Taxonomy" id="290746"/>
    <lineage>
        <taxon>Eukaryota</taxon>
        <taxon>Metazoa</taxon>
        <taxon>Ecdysozoa</taxon>
        <taxon>Nematoda</taxon>
        <taxon>Chromadorea</taxon>
        <taxon>Rhabditida</taxon>
        <taxon>Tylenchina</taxon>
        <taxon>Cephalobomorpha</taxon>
        <taxon>Cephaloboidea</taxon>
        <taxon>Cephalobidae</taxon>
        <taxon>Acrobeloides</taxon>
    </lineage>
</organism>
<dbReference type="Pfam" id="PF04790">
    <property type="entry name" value="Sarcoglycan_1"/>
    <property type="match status" value="1"/>
</dbReference>
<dbReference type="GO" id="GO:0007517">
    <property type="term" value="P:muscle organ development"/>
    <property type="evidence" value="ECO:0007669"/>
    <property type="project" value="InterPro"/>
</dbReference>
<evidence type="ECO:0000256" key="2">
    <source>
        <dbReference type="ARBA" id="ARBA00004245"/>
    </source>
</evidence>
<dbReference type="GO" id="GO:0042383">
    <property type="term" value="C:sarcolemma"/>
    <property type="evidence" value="ECO:0007669"/>
    <property type="project" value="UniProtKB-SubCell"/>
</dbReference>
<dbReference type="PANTHER" id="PTHR21142:SF2">
    <property type="entry name" value="BETA-SARCOGLYCAN"/>
    <property type="match status" value="1"/>
</dbReference>
<keyword evidence="6" id="KW-1003">Cell membrane</keyword>
<evidence type="ECO:0000256" key="4">
    <source>
        <dbReference type="ARBA" id="ARBA00007574"/>
    </source>
</evidence>
<evidence type="ECO:0000313" key="16">
    <source>
        <dbReference type="Proteomes" id="UP000887540"/>
    </source>
</evidence>
<evidence type="ECO:0000256" key="1">
    <source>
        <dbReference type="ARBA" id="ARBA00002860"/>
    </source>
</evidence>
<keyword evidence="14" id="KW-0206">Cytoskeleton</keyword>
<evidence type="ECO:0000256" key="11">
    <source>
        <dbReference type="ARBA" id="ARBA00023136"/>
    </source>
</evidence>
<protein>
    <recommendedName>
        <fullName evidence="5">Beta-sarcoglycan</fullName>
    </recommendedName>
</protein>
<evidence type="ECO:0000256" key="8">
    <source>
        <dbReference type="ARBA" id="ARBA00022692"/>
    </source>
</evidence>
<evidence type="ECO:0000256" key="13">
    <source>
        <dbReference type="ARBA" id="ARBA00023180"/>
    </source>
</evidence>
<dbReference type="InterPro" id="IPR006875">
    <property type="entry name" value="Sarcoglycan"/>
</dbReference>
<evidence type="ECO:0000256" key="5">
    <source>
        <dbReference type="ARBA" id="ARBA00015329"/>
    </source>
</evidence>
<accession>A0A914CA38</accession>
<proteinExistence type="inferred from homology"/>
<dbReference type="InterPro" id="IPR027659">
    <property type="entry name" value="Sgcb"/>
</dbReference>
<keyword evidence="10" id="KW-1133">Transmembrane helix</keyword>
<evidence type="ECO:0000313" key="17">
    <source>
        <dbReference type="WBParaSite" id="ACRNAN_Path_70.g250.t1"/>
    </source>
</evidence>
<evidence type="ECO:0000256" key="6">
    <source>
        <dbReference type="ARBA" id="ARBA00022475"/>
    </source>
</evidence>
<keyword evidence="8" id="KW-0812">Transmembrane</keyword>
<dbReference type="GO" id="GO:0005856">
    <property type="term" value="C:cytoskeleton"/>
    <property type="evidence" value="ECO:0007669"/>
    <property type="project" value="UniProtKB-SubCell"/>
</dbReference>
<reference evidence="17" key="1">
    <citation type="submission" date="2022-11" db="UniProtKB">
        <authorList>
            <consortium name="WormBaseParasite"/>
        </authorList>
    </citation>
    <scope>IDENTIFICATION</scope>
</reference>
<sequence>MRSLRIHTYEDPNSGTEEKLVQFAAPSVDLGHVVANSGQIFGAKGQNLKIEGSRVIINGGINGTRLVLQDSKCRFDNLDQFQVVNGLGKILFSAQHPFVTIDNKIKQIAANYIITNKIRSPIDEDLIIKAENANLRGNGGVQMEAKKFNLTAATSINLKTSTDGTIRINGKRLFLGNRFRLLEVSTSPALTASLEAFRVCICNGVRPKLFIVDGNKNCSAATTVCK</sequence>
<dbReference type="GO" id="GO:0016012">
    <property type="term" value="C:sarcoglycan complex"/>
    <property type="evidence" value="ECO:0007669"/>
    <property type="project" value="InterPro"/>
</dbReference>
<evidence type="ECO:0000256" key="14">
    <source>
        <dbReference type="ARBA" id="ARBA00023212"/>
    </source>
</evidence>
<dbReference type="PANTHER" id="PTHR21142">
    <property type="entry name" value="SARCOGLYCANS"/>
    <property type="match status" value="1"/>
</dbReference>
<evidence type="ECO:0000256" key="12">
    <source>
        <dbReference type="ARBA" id="ARBA00023157"/>
    </source>
</evidence>
<comment type="subcellular location">
    <subcellularLocation>
        <location evidence="3">Cell membrane</location>
        <location evidence="3">Sarcolemma</location>
        <topology evidence="3">Single-pass type II membrane protein</topology>
    </subcellularLocation>
    <subcellularLocation>
        <location evidence="2">Cytoplasm</location>
        <location evidence="2">Cytoskeleton</location>
    </subcellularLocation>
</comment>